<evidence type="ECO:0000313" key="1">
    <source>
        <dbReference type="EMBL" id="GMS92262.1"/>
    </source>
</evidence>
<proteinExistence type="predicted"/>
<comment type="caution">
    <text evidence="1">The sequence shown here is derived from an EMBL/GenBank/DDBJ whole genome shotgun (WGS) entry which is preliminary data.</text>
</comment>
<evidence type="ECO:0000313" key="2">
    <source>
        <dbReference type="Proteomes" id="UP001432027"/>
    </source>
</evidence>
<dbReference type="AlphaFoldDB" id="A0AAV5T9L2"/>
<feature type="non-terminal residue" evidence="1">
    <location>
        <position position="1"/>
    </location>
</feature>
<dbReference type="EMBL" id="BTSX01000004">
    <property type="protein sequence ID" value="GMS92262.1"/>
    <property type="molecule type" value="Genomic_DNA"/>
</dbReference>
<gene>
    <name evidence="1" type="ORF">PENTCL1PPCAC_14437</name>
</gene>
<accession>A0AAV5T9L2</accession>
<sequence>HDLSGGFRVAQISDNVYRKKISFVHSRLEHIILRSLHRIYFDLSIRTTDYYYFRSSNSQHFCGFATDSRRRTSTTKLSDLHRKIYQR</sequence>
<protein>
    <submittedName>
        <fullName evidence="1">Uncharacterized protein</fullName>
    </submittedName>
</protein>
<organism evidence="1 2">
    <name type="scientific">Pristionchus entomophagus</name>
    <dbReference type="NCBI Taxonomy" id="358040"/>
    <lineage>
        <taxon>Eukaryota</taxon>
        <taxon>Metazoa</taxon>
        <taxon>Ecdysozoa</taxon>
        <taxon>Nematoda</taxon>
        <taxon>Chromadorea</taxon>
        <taxon>Rhabditida</taxon>
        <taxon>Rhabditina</taxon>
        <taxon>Diplogasteromorpha</taxon>
        <taxon>Diplogasteroidea</taxon>
        <taxon>Neodiplogasteridae</taxon>
        <taxon>Pristionchus</taxon>
    </lineage>
</organism>
<reference evidence="1" key="1">
    <citation type="submission" date="2023-10" db="EMBL/GenBank/DDBJ databases">
        <title>Genome assembly of Pristionchus species.</title>
        <authorList>
            <person name="Yoshida K."/>
            <person name="Sommer R.J."/>
        </authorList>
    </citation>
    <scope>NUCLEOTIDE SEQUENCE</scope>
    <source>
        <strain evidence="1">RS0144</strain>
    </source>
</reference>
<name>A0AAV5T9L2_9BILA</name>
<dbReference type="Proteomes" id="UP001432027">
    <property type="component" value="Unassembled WGS sequence"/>
</dbReference>
<keyword evidence="2" id="KW-1185">Reference proteome</keyword>